<evidence type="ECO:0000256" key="8">
    <source>
        <dbReference type="SAM" id="MobiDB-lite"/>
    </source>
</evidence>
<dbReference type="PANTHER" id="PTHR19277:SF162">
    <property type="entry name" value="NEURONAL PENTRAXIN RECEPTOR"/>
    <property type="match status" value="1"/>
</dbReference>
<protein>
    <recommendedName>
        <fullName evidence="10">Pentraxin (PTX) domain-containing protein</fullName>
    </recommendedName>
</protein>
<dbReference type="InterPro" id="IPR001759">
    <property type="entry name" value="PTX_dom"/>
</dbReference>
<keyword evidence="2" id="KW-0479">Metal-binding</keyword>
<keyword evidence="9" id="KW-0732">Signal</keyword>
<dbReference type="InterPro" id="IPR051360">
    <property type="entry name" value="Neuronal_Pentraxin_Related"/>
</dbReference>
<gene>
    <name evidence="11" type="ORF">ACEWY4_026448</name>
</gene>
<evidence type="ECO:0000256" key="7">
    <source>
        <dbReference type="SAM" id="Coils"/>
    </source>
</evidence>
<dbReference type="Proteomes" id="UP001591681">
    <property type="component" value="Unassembled WGS sequence"/>
</dbReference>
<evidence type="ECO:0000256" key="2">
    <source>
        <dbReference type="ARBA" id="ARBA00022723"/>
    </source>
</evidence>
<dbReference type="EMBL" id="JBHFQA010000023">
    <property type="protein sequence ID" value="KAL2078763.1"/>
    <property type="molecule type" value="Genomic_DNA"/>
</dbReference>
<dbReference type="Gene3D" id="2.60.120.200">
    <property type="match status" value="1"/>
</dbReference>
<dbReference type="AlphaFoldDB" id="A0ABD1IUW2"/>
<keyword evidence="5" id="KW-0325">Glycoprotein</keyword>
<organism evidence="11 12">
    <name type="scientific">Coilia grayii</name>
    <name type="common">Gray's grenadier anchovy</name>
    <dbReference type="NCBI Taxonomy" id="363190"/>
    <lineage>
        <taxon>Eukaryota</taxon>
        <taxon>Metazoa</taxon>
        <taxon>Chordata</taxon>
        <taxon>Craniata</taxon>
        <taxon>Vertebrata</taxon>
        <taxon>Euteleostomi</taxon>
        <taxon>Actinopterygii</taxon>
        <taxon>Neopterygii</taxon>
        <taxon>Teleostei</taxon>
        <taxon>Clupei</taxon>
        <taxon>Clupeiformes</taxon>
        <taxon>Clupeoidei</taxon>
        <taxon>Engraulidae</taxon>
        <taxon>Coilinae</taxon>
        <taxon>Coilia</taxon>
    </lineage>
</organism>
<feature type="domain" description="Pentraxin (PTX)" evidence="10">
    <location>
        <begin position="355"/>
        <end position="555"/>
    </location>
</feature>
<feature type="chain" id="PRO_5044790746" description="Pentraxin (PTX) domain-containing protein" evidence="9">
    <location>
        <begin position="26"/>
        <end position="564"/>
    </location>
</feature>
<reference evidence="11 12" key="1">
    <citation type="submission" date="2024-09" db="EMBL/GenBank/DDBJ databases">
        <title>A chromosome-level genome assembly of Gray's grenadier anchovy, Coilia grayii.</title>
        <authorList>
            <person name="Fu Z."/>
        </authorList>
    </citation>
    <scope>NUCLEOTIDE SEQUENCE [LARGE SCALE GENOMIC DNA]</scope>
    <source>
        <strain evidence="11">G4</strain>
        <tissue evidence="11">Muscle</tissue>
    </source>
</reference>
<dbReference type="InterPro" id="IPR013320">
    <property type="entry name" value="ConA-like_dom_sf"/>
</dbReference>
<dbReference type="GO" id="GO:0046872">
    <property type="term" value="F:metal ion binding"/>
    <property type="evidence" value="ECO:0007669"/>
    <property type="project" value="UniProtKB-KW"/>
</dbReference>
<accession>A0ABD1IUW2</accession>
<evidence type="ECO:0000256" key="5">
    <source>
        <dbReference type="ARBA" id="ARBA00023180"/>
    </source>
</evidence>
<feature type="disulfide bond" evidence="6">
    <location>
        <begin position="385"/>
        <end position="444"/>
    </location>
</feature>
<dbReference type="Pfam" id="PF00354">
    <property type="entry name" value="Pentaxin"/>
    <property type="match status" value="1"/>
</dbReference>
<name>A0ABD1IUW2_9TELE</name>
<evidence type="ECO:0000256" key="6">
    <source>
        <dbReference type="PROSITE-ProRule" id="PRU01172"/>
    </source>
</evidence>
<dbReference type="PANTHER" id="PTHR19277">
    <property type="entry name" value="PENTRAXIN"/>
    <property type="match status" value="1"/>
</dbReference>
<sequence>MVAFIGAVICIIAAVHTGSSSAALAQPLADNQSLSPDAGAQTLAPGKVPARAGPVDALHGPDANGRELGGGEAPTFYTVSGSTVAGGGEQVIYSRLICTPIPAGECKPKNFQQQADDPTLYAGEDWGYLRTTADELRQTVLQQKDEILTDQQTIRELTGKLTECERDMVDGESPEKSAGIWGGKRAEDGHIMVRDEAEDGHIMVRDEAPWPSEMLAARAVQELEQAINHLRGRIEKLESEMGPYAHNHTTTSHAAALKSGGSSGAPGGRAVEAQLQVEDLEGELERKLQLLQEERKALRQESRRHRQHIDQGIHSLHQRLTGLEQDSVSLRGFRLSFPPQSSSSSVSDGRVTTPSGHVTTPYARVTTPYARVTTPVPPLHALTACLWLRPLHARLGTPLSYAVAGQPNELALLQGKHQSLELIVNDQVALLPLNISVGVWQHVCVSWHRKGGQWRAYQGGRLCGEGKGVSPGHSIRPGGTLILGQEQDTVGGGFEASQALEGEMSQLNMWDRALRPAEVSALAHCTKGMLGNVVSWREQSLEVFGGATKDPGEPCAALRPSAKQ</sequence>
<dbReference type="SMART" id="SM00159">
    <property type="entry name" value="PTX"/>
    <property type="match status" value="1"/>
</dbReference>
<comment type="caution">
    <text evidence="11">The sequence shown here is derived from an EMBL/GenBank/DDBJ whole genome shotgun (WGS) entry which is preliminary data.</text>
</comment>
<keyword evidence="12" id="KW-1185">Reference proteome</keyword>
<keyword evidence="3" id="KW-0106">Calcium</keyword>
<evidence type="ECO:0000256" key="4">
    <source>
        <dbReference type="ARBA" id="ARBA00023157"/>
    </source>
</evidence>
<evidence type="ECO:0000256" key="3">
    <source>
        <dbReference type="ARBA" id="ARBA00022837"/>
    </source>
</evidence>
<keyword evidence="7" id="KW-0175">Coiled coil</keyword>
<dbReference type="FunFam" id="2.60.120.200:FF:000012">
    <property type="entry name" value="neuronal pentraxin receptor"/>
    <property type="match status" value="1"/>
</dbReference>
<evidence type="ECO:0000313" key="11">
    <source>
        <dbReference type="EMBL" id="KAL2078763.1"/>
    </source>
</evidence>
<proteinExistence type="predicted"/>
<feature type="region of interest" description="Disordered" evidence="8">
    <location>
        <begin position="337"/>
        <end position="359"/>
    </location>
</feature>
<dbReference type="SUPFAM" id="SSF49899">
    <property type="entry name" value="Concanavalin A-like lectins/glucanases"/>
    <property type="match status" value="1"/>
</dbReference>
<feature type="coiled-coil region" evidence="7">
    <location>
        <begin position="270"/>
        <end position="308"/>
    </location>
</feature>
<dbReference type="PROSITE" id="PS51828">
    <property type="entry name" value="PTX_2"/>
    <property type="match status" value="1"/>
</dbReference>
<comment type="cofactor">
    <cofactor evidence="1">
        <name>Ca(2+)</name>
        <dbReference type="ChEBI" id="CHEBI:29108"/>
    </cofactor>
</comment>
<dbReference type="PRINTS" id="PR00895">
    <property type="entry name" value="PENTAXIN"/>
</dbReference>
<evidence type="ECO:0000313" key="12">
    <source>
        <dbReference type="Proteomes" id="UP001591681"/>
    </source>
</evidence>
<evidence type="ECO:0000256" key="9">
    <source>
        <dbReference type="SAM" id="SignalP"/>
    </source>
</evidence>
<keyword evidence="4 6" id="KW-1015">Disulfide bond</keyword>
<evidence type="ECO:0000259" key="10">
    <source>
        <dbReference type="PROSITE" id="PS51828"/>
    </source>
</evidence>
<feature type="signal peptide" evidence="9">
    <location>
        <begin position="1"/>
        <end position="25"/>
    </location>
</feature>
<evidence type="ECO:0000256" key="1">
    <source>
        <dbReference type="ARBA" id="ARBA00001913"/>
    </source>
</evidence>